<dbReference type="Proteomes" id="UP001168096">
    <property type="component" value="Unassembled WGS sequence"/>
</dbReference>
<accession>A0ACC7MCZ6</accession>
<evidence type="ECO:0000313" key="1">
    <source>
        <dbReference type="EMBL" id="MFJ1469988.1"/>
    </source>
</evidence>
<gene>
    <name evidence="1" type="primary">cphA</name>
    <name evidence="1" type="ORF">QPK29_019935</name>
</gene>
<keyword evidence="2" id="KW-1185">Reference proteome</keyword>
<proteinExistence type="predicted"/>
<sequence>MTNKKDIAILRVNHLRGPNIWTYRPVIETWLDIGELEECPSNKLPGLYERLTAWLPGLIEHRCGVGERGGFLERLRDGTWSGHILEHIVLELQNLAGMKTGFGKTRSTADHGIYKMAFRTRDETVGRAALQAGHALLMSAINDTPFDLQAKVDELTELVDRYCLGPSTGHIVDAATDRRIPSIRLTEGNLVQLGHGSAQRRIWTAETDRTSAIGESIASDKDLTKTLLASCGVPVPEGSVVRSAAAAWEEAQDIGLPVAIKPVDGNHGRGVSLNLMSEADVHAAYAIAAEEGDSSAVLVERFIPGNEHRLLVVGSKVVAAAKGESLWVVGDGTSTVTQLCDSQINIDPRRGNSEEFPLSPVVPAESDEVMLDLKRQGLTPDSVPQAGQKVLIQLNGNVADDVTDEVHPEVAHVAALAARVVGLDIAGIDLVCEDISRPLEEQRGAIIEVNSSPGLLAHIKPAQGEPRNVGKAIVEHLFAEGETGRIPLVGVTGTTDAALAARLVGTVLNLAGKHVGVANREGLFLDGRQVTAQDGTRFDAGQRLLINRTVQAAVFESNARTILTEGLPYDRCLVGIVTDMGDVADVADLYVRDDDALYNVVRSQVDVVLSDGAAVLNAADERVAALAELSDGAVLYYAPDEANTTLAAHRAGGGRVAFVRNHHIVLAQGSEEMPLLGIDKVKPATAAQPNALLAAALAGWALDVPTDLICAGLRTFDPAGKKKKA</sequence>
<comment type="caution">
    <text evidence="1">The sequence shown here is derived from an EMBL/GenBank/DDBJ whole genome shotgun (WGS) entry which is preliminary data.</text>
</comment>
<dbReference type="EC" id="6.3.2.29" evidence="1"/>
<evidence type="ECO:0000313" key="2">
    <source>
        <dbReference type="Proteomes" id="UP001168096"/>
    </source>
</evidence>
<reference evidence="1" key="1">
    <citation type="submission" date="2024-11" db="EMBL/GenBank/DDBJ databases">
        <title>Description of Massilia orientalis sp. nov., isolated from rhizosphere soil of Ageratina adenophora.</title>
        <authorList>
            <person name="Wang Y."/>
        </authorList>
    </citation>
    <scope>NUCLEOTIDE SEQUENCE</scope>
    <source>
        <strain evidence="1">YIM B02787</strain>
    </source>
</reference>
<organism evidence="1 2">
    <name type="scientific">Massilia orientalis</name>
    <dbReference type="NCBI Taxonomy" id="3050128"/>
    <lineage>
        <taxon>Bacteria</taxon>
        <taxon>Pseudomonadati</taxon>
        <taxon>Pseudomonadota</taxon>
        <taxon>Betaproteobacteria</taxon>
        <taxon>Burkholderiales</taxon>
        <taxon>Oxalobacteraceae</taxon>
        <taxon>Telluria group</taxon>
        <taxon>Massilia</taxon>
    </lineage>
</organism>
<name>A0ACC7MCZ6_9BURK</name>
<dbReference type="EC" id="6.3.2.30" evidence="1"/>
<protein>
    <submittedName>
        <fullName evidence="1">Cyanophycin synthetase</fullName>
        <ecNumber evidence="1">6.3.2.29</ecNumber>
        <ecNumber evidence="1">6.3.2.30</ecNumber>
    </submittedName>
</protein>
<dbReference type="EMBL" id="JASNRB020000012">
    <property type="protein sequence ID" value="MFJ1469988.1"/>
    <property type="molecule type" value="Genomic_DNA"/>
</dbReference>
<keyword evidence="1" id="KW-0436">Ligase</keyword>